<name>A0ABS6T6H8_9RHOB</name>
<feature type="transmembrane region" description="Helical" evidence="1">
    <location>
        <begin position="124"/>
        <end position="145"/>
    </location>
</feature>
<comment type="caution">
    <text evidence="3">The sequence shown here is derived from an EMBL/GenBank/DDBJ whole genome shotgun (WGS) entry which is preliminary data.</text>
</comment>
<feature type="transmembrane region" description="Helical" evidence="1">
    <location>
        <begin position="77"/>
        <end position="94"/>
    </location>
</feature>
<protein>
    <submittedName>
        <fullName evidence="3">Tripartite tricarboxylate transporter TctB family protein</fullName>
    </submittedName>
</protein>
<proteinExistence type="predicted"/>
<evidence type="ECO:0000313" key="3">
    <source>
        <dbReference type="EMBL" id="MBV7380810.1"/>
    </source>
</evidence>
<reference evidence="3 4" key="1">
    <citation type="submission" date="2021-05" db="EMBL/GenBank/DDBJ databases">
        <title>Culturable bacteria isolated from Daya Bay.</title>
        <authorList>
            <person name="Zheng W."/>
            <person name="Yu S."/>
            <person name="Huang Y."/>
        </authorList>
    </citation>
    <scope>NUCLEOTIDE SEQUENCE [LARGE SCALE GENOMIC DNA]</scope>
    <source>
        <strain evidence="3 4">DP4N28-5</strain>
    </source>
</reference>
<keyword evidence="1" id="KW-0812">Transmembrane</keyword>
<evidence type="ECO:0000259" key="2">
    <source>
        <dbReference type="Pfam" id="PF07331"/>
    </source>
</evidence>
<dbReference type="InterPro" id="IPR009936">
    <property type="entry name" value="DUF1468"/>
</dbReference>
<dbReference type="RefSeq" id="WP_218393994.1">
    <property type="nucleotide sequence ID" value="NZ_JAHUZE010000004.1"/>
</dbReference>
<evidence type="ECO:0000313" key="4">
    <source>
        <dbReference type="Proteomes" id="UP000756530"/>
    </source>
</evidence>
<dbReference type="Proteomes" id="UP000756530">
    <property type="component" value="Unassembled WGS sequence"/>
</dbReference>
<organism evidence="3 4">
    <name type="scientific">Maritimibacter dapengensis</name>
    <dbReference type="NCBI Taxonomy" id="2836868"/>
    <lineage>
        <taxon>Bacteria</taxon>
        <taxon>Pseudomonadati</taxon>
        <taxon>Pseudomonadota</taxon>
        <taxon>Alphaproteobacteria</taxon>
        <taxon>Rhodobacterales</taxon>
        <taxon>Roseobacteraceae</taxon>
        <taxon>Maritimibacter</taxon>
    </lineage>
</organism>
<feature type="transmembrane region" description="Helical" evidence="1">
    <location>
        <begin position="43"/>
        <end position="65"/>
    </location>
</feature>
<dbReference type="EMBL" id="JAHUZE010000004">
    <property type="protein sequence ID" value="MBV7380810.1"/>
    <property type="molecule type" value="Genomic_DNA"/>
</dbReference>
<feature type="domain" description="DUF1468" evidence="2">
    <location>
        <begin position="12"/>
        <end position="147"/>
    </location>
</feature>
<keyword evidence="1" id="KW-1133">Transmembrane helix</keyword>
<keyword evidence="4" id="KW-1185">Reference proteome</keyword>
<accession>A0ABS6T6H8</accession>
<keyword evidence="1" id="KW-0472">Membrane</keyword>
<sequence length="152" mass="15276">MNLLPERSRDILGGLALAVIGGGAALRAGTHLNLGSLGNMGPGFFPTILGVALALCGALIAAPALMRGGKPGAIARVNLRAILCVIGSVAVFALTIRLLGLVPSAFLAVVVAGFADPKTKLSTLVLLAIGLSVLSWLVFIVALGMPLSALPF</sequence>
<gene>
    <name evidence="3" type="ORF">KJP28_17935</name>
</gene>
<dbReference type="Pfam" id="PF07331">
    <property type="entry name" value="TctB"/>
    <property type="match status" value="1"/>
</dbReference>
<evidence type="ECO:0000256" key="1">
    <source>
        <dbReference type="SAM" id="Phobius"/>
    </source>
</evidence>